<keyword evidence="7" id="KW-1185">Reference proteome</keyword>
<dbReference type="InterPro" id="IPR006139">
    <property type="entry name" value="D-isomer_2_OHA_DH_cat_dom"/>
</dbReference>
<dbReference type="SUPFAM" id="SSF52283">
    <property type="entry name" value="Formate/glycerate dehydrogenase catalytic domain-like"/>
    <property type="match status" value="1"/>
</dbReference>
<name>A0ABS8QBI4_9BURK</name>
<dbReference type="RefSeq" id="WP_231060383.1">
    <property type="nucleotide sequence ID" value="NZ_JAJNOC010000010.1"/>
</dbReference>
<protein>
    <submittedName>
        <fullName evidence="6">2-hydroxyacid dehydrogenase</fullName>
    </submittedName>
</protein>
<dbReference type="EMBL" id="JAJNOC010000010">
    <property type="protein sequence ID" value="MCD2519109.1"/>
    <property type="molecule type" value="Genomic_DNA"/>
</dbReference>
<dbReference type="Gene3D" id="3.40.50.720">
    <property type="entry name" value="NAD(P)-binding Rossmann-like Domain"/>
    <property type="match status" value="2"/>
</dbReference>
<gene>
    <name evidence="6" type="ORF">LQ564_22665</name>
</gene>
<dbReference type="PANTHER" id="PTHR10996:SF178">
    <property type="entry name" value="2-HYDROXYACID DEHYDROGENASE YGL185C-RELATED"/>
    <property type="match status" value="1"/>
</dbReference>
<evidence type="ECO:0000313" key="6">
    <source>
        <dbReference type="EMBL" id="MCD2519109.1"/>
    </source>
</evidence>
<accession>A0ABS8QBI4</accession>
<evidence type="ECO:0000259" key="4">
    <source>
        <dbReference type="Pfam" id="PF00389"/>
    </source>
</evidence>
<feature type="domain" description="D-isomer specific 2-hydroxyacid dehydrogenase NAD-binding" evidence="5">
    <location>
        <begin position="112"/>
        <end position="283"/>
    </location>
</feature>
<keyword evidence="2" id="KW-0520">NAD</keyword>
<dbReference type="InterPro" id="IPR036291">
    <property type="entry name" value="NAD(P)-bd_dom_sf"/>
</dbReference>
<dbReference type="Proteomes" id="UP001179361">
    <property type="component" value="Unassembled WGS sequence"/>
</dbReference>
<comment type="similarity">
    <text evidence="3">Belongs to the D-isomer specific 2-hydroxyacid dehydrogenase family.</text>
</comment>
<keyword evidence="1 3" id="KW-0560">Oxidoreductase</keyword>
<comment type="caution">
    <text evidence="6">The sequence shown here is derived from an EMBL/GenBank/DDBJ whole genome shotgun (WGS) entry which is preliminary data.</text>
</comment>
<dbReference type="Pfam" id="PF02826">
    <property type="entry name" value="2-Hacid_dh_C"/>
    <property type="match status" value="1"/>
</dbReference>
<dbReference type="InterPro" id="IPR050223">
    <property type="entry name" value="D-isomer_2-hydroxyacid_DH"/>
</dbReference>
<reference evidence="6" key="1">
    <citation type="submission" date="2021-11" db="EMBL/GenBank/DDBJ databases">
        <title>The complete genome of Massilia sp sp. G4R7.</title>
        <authorList>
            <person name="Liu L."/>
            <person name="Yue J."/>
            <person name="Yuan J."/>
            <person name="Yang F."/>
            <person name="Li L."/>
        </authorList>
    </citation>
    <scope>NUCLEOTIDE SEQUENCE</scope>
    <source>
        <strain evidence="6">G4R7</strain>
    </source>
</reference>
<dbReference type="CDD" id="cd12156">
    <property type="entry name" value="HPPR"/>
    <property type="match status" value="1"/>
</dbReference>
<evidence type="ECO:0000256" key="2">
    <source>
        <dbReference type="ARBA" id="ARBA00023027"/>
    </source>
</evidence>
<feature type="domain" description="D-isomer specific 2-hydroxyacid dehydrogenase catalytic" evidence="4">
    <location>
        <begin position="44"/>
        <end position="314"/>
    </location>
</feature>
<dbReference type="SUPFAM" id="SSF51735">
    <property type="entry name" value="NAD(P)-binding Rossmann-fold domains"/>
    <property type="match status" value="1"/>
</dbReference>
<dbReference type="InterPro" id="IPR006140">
    <property type="entry name" value="D-isomer_DH_NAD-bd"/>
</dbReference>
<dbReference type="PANTHER" id="PTHR10996">
    <property type="entry name" value="2-HYDROXYACID DEHYDROGENASE-RELATED"/>
    <property type="match status" value="1"/>
</dbReference>
<evidence type="ECO:0000256" key="3">
    <source>
        <dbReference type="RuleBase" id="RU003719"/>
    </source>
</evidence>
<evidence type="ECO:0000259" key="5">
    <source>
        <dbReference type="Pfam" id="PF02826"/>
    </source>
</evidence>
<organism evidence="6 7">
    <name type="scientific">Massilia phyllostachyos</name>
    <dbReference type="NCBI Taxonomy" id="2898585"/>
    <lineage>
        <taxon>Bacteria</taxon>
        <taxon>Pseudomonadati</taxon>
        <taxon>Pseudomonadota</taxon>
        <taxon>Betaproteobacteria</taxon>
        <taxon>Burkholderiales</taxon>
        <taxon>Oxalobacteraceae</taxon>
        <taxon>Telluria group</taxon>
        <taxon>Massilia</taxon>
    </lineage>
</organism>
<dbReference type="Pfam" id="PF00389">
    <property type="entry name" value="2-Hacid_dh"/>
    <property type="match status" value="1"/>
</dbReference>
<evidence type="ECO:0000313" key="7">
    <source>
        <dbReference type="Proteomes" id="UP001179361"/>
    </source>
</evidence>
<evidence type="ECO:0000256" key="1">
    <source>
        <dbReference type="ARBA" id="ARBA00023002"/>
    </source>
</evidence>
<proteinExistence type="inferred from homology"/>
<sequence>MKPEIAVLGSVWTNDVLGALDGQFTCHFPARMAQEERAAFERDIAPRIRAVLTTGTVGLDASGAAVYPSLEIVSVHGVGVDAVDLEAMAARGIVVTNTPDVLTEDVADLAVSLLLAGSRRIPLLDRYVRAGAWEEKRPLTPARSLRGKVVGIYGYGRIGQAVALRLRAFGMEIRYYQRSEGPEPALRCASLLDLAAASDFLVLATPGGAATRRAVDAAVLDALGPEGTLVNIARGSVVDEAALVAALGEGRLGAAALDVFEDEPRVPGALRAMDNVVLTPHVGSFTVETRRAMARLAVGNLEAHFAGRPALTPVG</sequence>